<feature type="chain" id="PRO_5034664563" evidence="6">
    <location>
        <begin position="25"/>
        <end position="408"/>
    </location>
</feature>
<dbReference type="InterPro" id="IPR050300">
    <property type="entry name" value="GDXG_lipolytic_enzyme"/>
</dbReference>
<dbReference type="GO" id="GO:0016020">
    <property type="term" value="C:membrane"/>
    <property type="evidence" value="ECO:0007669"/>
    <property type="project" value="InterPro"/>
</dbReference>
<dbReference type="InterPro" id="IPR033140">
    <property type="entry name" value="Lipase_GDXG_put_SER_AS"/>
</dbReference>
<organism evidence="8 9">
    <name type="scientific">Canis lupus dingo</name>
    <name type="common">dingo</name>
    <dbReference type="NCBI Taxonomy" id="286419"/>
    <lineage>
        <taxon>Eukaryota</taxon>
        <taxon>Metazoa</taxon>
        <taxon>Chordata</taxon>
        <taxon>Craniata</taxon>
        <taxon>Vertebrata</taxon>
        <taxon>Euteleostomi</taxon>
        <taxon>Mammalia</taxon>
        <taxon>Eutheria</taxon>
        <taxon>Laurasiatheria</taxon>
        <taxon>Carnivora</taxon>
        <taxon>Caniformia</taxon>
        <taxon>Canidae</taxon>
        <taxon>Canis</taxon>
    </lineage>
</organism>
<keyword evidence="6" id="KW-0732">Signal</keyword>
<evidence type="ECO:0000256" key="3">
    <source>
        <dbReference type="ARBA" id="ARBA00023157"/>
    </source>
</evidence>
<evidence type="ECO:0000256" key="4">
    <source>
        <dbReference type="PIRSR" id="PIRSR037251-1"/>
    </source>
</evidence>
<dbReference type="SUPFAM" id="SSF53474">
    <property type="entry name" value="alpha/beta-Hydrolases"/>
    <property type="match status" value="1"/>
</dbReference>
<sequence length="408" mass="46599">MGFKALCLGLFCALFASHLYISLPDDIEEYWKVLLMLLKDENVQCCFALQGMCIERMGIIKYEELVSMLFRLDETQPVSDENVTVMDTEFSGVPVRVYLPKRKSDAPRRAVIYIHGGAFCFGSFKNAGFDSLNRWTANKLDSVVVGVDYRLAPQHHFPVQFEDCLAAVKFFLQDEILAKYGVDPTRICISGDSSGAGLAAGVTQQVCFIYTGFKHKIKIQALLYPSLQIIDSYLPSHQENEHGIILPRDLAIKLVSLYLTKDETFVEAMRRNEHMPQESRHLFQFVNWSTLLPEKYRKGYVYTEPILGKHNFSFPGLMDIRISPLLANDSLLQNLPPTYTYILTCQYDIVRDDGLMYVSRLQNVGVQVTHDHIENGIHAALSFMTPPLYLHVGLRIRDMYISWLDKNL</sequence>
<name>A0A8C0JWZ8_CANLU</name>
<dbReference type="Proteomes" id="UP000694391">
    <property type="component" value="Unplaced"/>
</dbReference>
<evidence type="ECO:0000256" key="2">
    <source>
        <dbReference type="ARBA" id="ARBA00022801"/>
    </source>
</evidence>
<evidence type="ECO:0000313" key="8">
    <source>
        <dbReference type="Ensembl" id="ENSCAFP00020005781.1"/>
    </source>
</evidence>
<dbReference type="PANTHER" id="PTHR48081:SF28">
    <property type="entry name" value="ALPHA_BETA HYDROLASE FOLD-3 DOMAIN-CONTAINING PROTEIN"/>
    <property type="match status" value="1"/>
</dbReference>
<dbReference type="InterPro" id="IPR013094">
    <property type="entry name" value="AB_hydrolase_3"/>
</dbReference>
<dbReference type="Ensembl" id="ENSCAFT00020006680.1">
    <property type="protein sequence ID" value="ENSCAFP00020005781.1"/>
    <property type="gene ID" value="ENSCAFG00020004698.1"/>
</dbReference>
<evidence type="ECO:0000256" key="1">
    <source>
        <dbReference type="ARBA" id="ARBA00010515"/>
    </source>
</evidence>
<dbReference type="PANTHER" id="PTHR48081">
    <property type="entry name" value="AB HYDROLASE SUPERFAMILY PROTEIN C4A8.06C"/>
    <property type="match status" value="1"/>
</dbReference>
<dbReference type="GO" id="GO:0052689">
    <property type="term" value="F:carboxylic ester hydrolase activity"/>
    <property type="evidence" value="ECO:0007669"/>
    <property type="project" value="InterPro"/>
</dbReference>
<feature type="active site" evidence="4 5">
    <location>
        <position position="193"/>
    </location>
</feature>
<dbReference type="AlphaFoldDB" id="A0A8C0JWZ8"/>
<dbReference type="Pfam" id="PF07859">
    <property type="entry name" value="Abhydrolase_3"/>
    <property type="match status" value="2"/>
</dbReference>
<dbReference type="PIRSF" id="PIRSF037251">
    <property type="entry name" value="Arylacetamide_deacetylase"/>
    <property type="match status" value="1"/>
</dbReference>
<protein>
    <submittedName>
        <fullName evidence="8">Arylacetamide deacetylase like 2</fullName>
    </submittedName>
</protein>
<gene>
    <name evidence="8" type="primary">AADACL2</name>
</gene>
<feature type="domain" description="Alpha/beta hydrolase fold-3" evidence="7">
    <location>
        <begin position="317"/>
        <end position="380"/>
    </location>
</feature>
<evidence type="ECO:0000313" key="9">
    <source>
        <dbReference type="Proteomes" id="UP000694391"/>
    </source>
</evidence>
<keyword evidence="2" id="KW-0378">Hydrolase</keyword>
<dbReference type="InterPro" id="IPR029058">
    <property type="entry name" value="AB_hydrolase_fold"/>
</dbReference>
<evidence type="ECO:0000259" key="7">
    <source>
        <dbReference type="Pfam" id="PF07859"/>
    </source>
</evidence>
<evidence type="ECO:0000256" key="6">
    <source>
        <dbReference type="SAM" id="SignalP"/>
    </source>
</evidence>
<dbReference type="InterPro" id="IPR017157">
    <property type="entry name" value="Arylacetamide_deacetylase"/>
</dbReference>
<feature type="active site" evidence="4">
    <location>
        <position position="348"/>
    </location>
</feature>
<reference evidence="8" key="2">
    <citation type="submission" date="2025-09" db="UniProtKB">
        <authorList>
            <consortium name="Ensembl"/>
        </authorList>
    </citation>
    <scope>IDENTIFICATION</scope>
</reference>
<dbReference type="PROSITE" id="PS01174">
    <property type="entry name" value="LIPASE_GDXG_SER"/>
    <property type="match status" value="1"/>
</dbReference>
<dbReference type="Gene3D" id="3.40.50.1820">
    <property type="entry name" value="alpha/beta hydrolase"/>
    <property type="match status" value="1"/>
</dbReference>
<accession>A0A8C0JWZ8</accession>
<feature type="domain" description="Alpha/beta hydrolase fold-3" evidence="7">
    <location>
        <begin position="111"/>
        <end position="263"/>
    </location>
</feature>
<proteinExistence type="inferred from homology"/>
<keyword evidence="3" id="KW-1015">Disulfide bond</keyword>
<keyword evidence="9" id="KW-1185">Reference proteome</keyword>
<dbReference type="GeneTree" id="ENSGT00940000161405"/>
<evidence type="ECO:0000256" key="5">
    <source>
        <dbReference type="PROSITE-ProRule" id="PRU10038"/>
    </source>
</evidence>
<feature type="signal peptide" evidence="6">
    <location>
        <begin position="1"/>
        <end position="24"/>
    </location>
</feature>
<feature type="active site" evidence="4">
    <location>
        <position position="378"/>
    </location>
</feature>
<comment type="similarity">
    <text evidence="1">Belongs to the 'GDXG' lipolytic enzyme family.</text>
</comment>
<reference evidence="8" key="1">
    <citation type="submission" date="2025-08" db="UniProtKB">
        <authorList>
            <consortium name="Ensembl"/>
        </authorList>
    </citation>
    <scope>IDENTIFICATION</scope>
</reference>